<proteinExistence type="predicted"/>
<dbReference type="RefSeq" id="WP_166780916.1">
    <property type="nucleotide sequence ID" value="NZ_JAAOYO010000004.1"/>
</dbReference>
<evidence type="ECO:0000313" key="1">
    <source>
        <dbReference type="EMBL" id="NII41875.1"/>
    </source>
</evidence>
<organism evidence="1 2">
    <name type="scientific">Curtobacterium salicis</name>
    <dbReference type="NCBI Taxonomy" id="1779862"/>
    <lineage>
        <taxon>Bacteria</taxon>
        <taxon>Bacillati</taxon>
        <taxon>Actinomycetota</taxon>
        <taxon>Actinomycetes</taxon>
        <taxon>Micrococcales</taxon>
        <taxon>Microbacteriaceae</taxon>
        <taxon>Curtobacterium</taxon>
    </lineage>
</organism>
<accession>A0ABX0T8P0</accession>
<name>A0ABX0T8P0_9MICO</name>
<dbReference type="EMBL" id="JAAOYO010000004">
    <property type="protein sequence ID" value="NII41875.1"/>
    <property type="molecule type" value="Genomic_DNA"/>
</dbReference>
<dbReference type="Proteomes" id="UP001318300">
    <property type="component" value="Unassembled WGS sequence"/>
</dbReference>
<keyword evidence="2" id="KW-1185">Reference proteome</keyword>
<sequence>MHKIVTGTIASAAGVALLLGGAGSFALWNASASSAATAVSSGTLTLTANNDGAWTDITNGRSATIDPASVLMVPGNTYRFTQTLVVRATGNDLTAKLTYAPQSITGDAGLIAATQKTLDVSSSTASVAKTADATVFTVTPSSGTSTIRVTFTIALPESATTGQDGTVDVGALAFTLTQTAIGSTGS</sequence>
<dbReference type="InterPro" id="IPR024006">
    <property type="entry name" value="Alt_signal_exp_actinobact"/>
</dbReference>
<gene>
    <name evidence="1" type="ORF">E9228_002533</name>
</gene>
<dbReference type="NCBIfam" id="TIGR04089">
    <property type="entry name" value="exp_by_SipW_III"/>
    <property type="match status" value="1"/>
</dbReference>
<reference evidence="1 2" key="1">
    <citation type="submission" date="2020-03" db="EMBL/GenBank/DDBJ databases">
        <title>Above-ground endophytic microbial communities from plants in different locations in the United States.</title>
        <authorList>
            <person name="Frank C."/>
        </authorList>
    </citation>
    <scope>NUCLEOTIDE SEQUENCE [LARGE SCALE GENOMIC DNA]</scope>
    <source>
        <strain evidence="1 2">WW7</strain>
    </source>
</reference>
<comment type="caution">
    <text evidence="1">The sequence shown here is derived from an EMBL/GenBank/DDBJ whole genome shotgun (WGS) entry which is preliminary data.</text>
</comment>
<evidence type="ECO:0000313" key="2">
    <source>
        <dbReference type="Proteomes" id="UP001318300"/>
    </source>
</evidence>
<protein>
    <submittedName>
        <fullName evidence="1">Alternate signal-mediated exported protein</fullName>
    </submittedName>
</protein>